<reference evidence="4" key="1">
    <citation type="journal article" date="2015" name="ISME J.">
        <title>Draft Genome Sequence of Streptomyces incarnatus NRRL8089, which Produces the Nucleoside Antibiotic Sinefungin.</title>
        <authorList>
            <person name="Oshima K."/>
            <person name="Hattori M."/>
            <person name="Shimizu H."/>
            <person name="Fukuda K."/>
            <person name="Nemoto M."/>
            <person name="Inagaki K."/>
            <person name="Tamura T."/>
        </authorList>
    </citation>
    <scope>NUCLEOTIDE SEQUENCE</scope>
    <source>
        <strain evidence="4">FACHB-1277</strain>
    </source>
</reference>
<dbReference type="GO" id="GO:0000166">
    <property type="term" value="F:nucleotide binding"/>
    <property type="evidence" value="ECO:0007669"/>
    <property type="project" value="UniProtKB-KW"/>
</dbReference>
<keyword evidence="1" id="KW-0547">Nucleotide-binding</keyword>
<dbReference type="InterPro" id="IPR036627">
    <property type="entry name" value="CobW-likC_sf"/>
</dbReference>
<dbReference type="Pfam" id="PF07683">
    <property type="entry name" value="CobW_C"/>
    <property type="match status" value="1"/>
</dbReference>
<dbReference type="InterPro" id="IPR011629">
    <property type="entry name" value="CobW-like_C"/>
</dbReference>
<feature type="domain" description="CobW C-terminal" evidence="3">
    <location>
        <begin position="9"/>
        <end position="73"/>
    </location>
</feature>
<evidence type="ECO:0000313" key="4">
    <source>
        <dbReference type="EMBL" id="MBD2151888.1"/>
    </source>
</evidence>
<gene>
    <name evidence="4" type="ORF">H6F44_17410</name>
</gene>
<proteinExistence type="predicted"/>
<dbReference type="RefSeq" id="WP_190352304.1">
    <property type="nucleotide sequence ID" value="NZ_JACJPY010000071.1"/>
</dbReference>
<comment type="caution">
    <text evidence="4">The sequence shown here is derived from an EMBL/GenBank/DDBJ whole genome shotgun (WGS) entry which is preliminary data.</text>
</comment>
<sequence>MKVLSGVLVLCIKFLFCFANGDLRFIFQLRGKRYELNIDHRKKPIDNPIDNQLVLIRRKLDPQWLQQKLQDCLV</sequence>
<accession>A0A926UW31</accession>
<protein>
    <submittedName>
        <fullName evidence="4">GTP-binding protein</fullName>
    </submittedName>
</protein>
<evidence type="ECO:0000256" key="1">
    <source>
        <dbReference type="ARBA" id="ARBA00022741"/>
    </source>
</evidence>
<reference evidence="4" key="2">
    <citation type="submission" date="2020-08" db="EMBL/GenBank/DDBJ databases">
        <authorList>
            <person name="Chen M."/>
            <person name="Teng W."/>
            <person name="Zhao L."/>
            <person name="Hu C."/>
            <person name="Zhou Y."/>
            <person name="Han B."/>
            <person name="Song L."/>
            <person name="Shu W."/>
        </authorList>
    </citation>
    <scope>NUCLEOTIDE SEQUENCE</scope>
    <source>
        <strain evidence="4">FACHB-1277</strain>
    </source>
</reference>
<keyword evidence="5" id="KW-1185">Reference proteome</keyword>
<dbReference type="AlphaFoldDB" id="A0A926UW31"/>
<organism evidence="4 5">
    <name type="scientific">Pseudanabaena cinerea FACHB-1277</name>
    <dbReference type="NCBI Taxonomy" id="2949581"/>
    <lineage>
        <taxon>Bacteria</taxon>
        <taxon>Bacillati</taxon>
        <taxon>Cyanobacteriota</taxon>
        <taxon>Cyanophyceae</taxon>
        <taxon>Pseudanabaenales</taxon>
        <taxon>Pseudanabaenaceae</taxon>
        <taxon>Pseudanabaena</taxon>
        <taxon>Pseudanabaena cinerea</taxon>
    </lineage>
</organism>
<keyword evidence="2" id="KW-0143">Chaperone</keyword>
<dbReference type="EMBL" id="JACJPY010000071">
    <property type="protein sequence ID" value="MBD2151888.1"/>
    <property type="molecule type" value="Genomic_DNA"/>
</dbReference>
<dbReference type="Proteomes" id="UP000631421">
    <property type="component" value="Unassembled WGS sequence"/>
</dbReference>
<evidence type="ECO:0000313" key="5">
    <source>
        <dbReference type="Proteomes" id="UP000631421"/>
    </source>
</evidence>
<dbReference type="SUPFAM" id="SSF90002">
    <property type="entry name" value="Hypothetical protein YjiA, C-terminal domain"/>
    <property type="match status" value="1"/>
</dbReference>
<evidence type="ECO:0000256" key="2">
    <source>
        <dbReference type="ARBA" id="ARBA00023186"/>
    </source>
</evidence>
<evidence type="ECO:0000259" key="3">
    <source>
        <dbReference type="Pfam" id="PF07683"/>
    </source>
</evidence>
<name>A0A926UW31_9CYAN</name>
<dbReference type="Gene3D" id="3.30.1220.10">
    <property type="entry name" value="CobW-like, C-terminal domain"/>
    <property type="match status" value="1"/>
</dbReference>